<dbReference type="PANTHER" id="PTHR15901">
    <property type="entry name" value="TESTICULAR HAPLOID EXPRESSED GENE PROTEIN"/>
    <property type="match status" value="1"/>
</dbReference>
<organism evidence="3 4">
    <name type="scientific">Albula glossodonta</name>
    <name type="common">roundjaw bonefish</name>
    <dbReference type="NCBI Taxonomy" id="121402"/>
    <lineage>
        <taxon>Eukaryota</taxon>
        <taxon>Metazoa</taxon>
        <taxon>Chordata</taxon>
        <taxon>Craniata</taxon>
        <taxon>Vertebrata</taxon>
        <taxon>Euteleostomi</taxon>
        <taxon>Actinopterygii</taxon>
        <taxon>Neopterygii</taxon>
        <taxon>Teleostei</taxon>
        <taxon>Albuliformes</taxon>
        <taxon>Albulidae</taxon>
        <taxon>Albula</taxon>
    </lineage>
</organism>
<dbReference type="OrthoDB" id="25466at2759"/>
<dbReference type="Pfam" id="PF14912">
    <property type="entry name" value="THEG"/>
    <property type="match status" value="2"/>
</dbReference>
<evidence type="ECO:0000313" key="4">
    <source>
        <dbReference type="Proteomes" id="UP000824540"/>
    </source>
</evidence>
<dbReference type="GO" id="GO:0007283">
    <property type="term" value="P:spermatogenesis"/>
    <property type="evidence" value="ECO:0007669"/>
    <property type="project" value="TreeGrafter"/>
</dbReference>
<feature type="non-terminal residue" evidence="3">
    <location>
        <position position="284"/>
    </location>
</feature>
<feature type="compositionally biased region" description="Polar residues" evidence="2">
    <location>
        <begin position="275"/>
        <end position="284"/>
    </location>
</feature>
<dbReference type="InterPro" id="IPR042401">
    <property type="entry name" value="SPMAP2-like"/>
</dbReference>
<evidence type="ECO:0000256" key="2">
    <source>
        <dbReference type="SAM" id="MobiDB-lite"/>
    </source>
</evidence>
<protein>
    <submittedName>
        <fullName evidence="3">Uncharacterized protein</fullName>
    </submittedName>
</protein>
<dbReference type="Proteomes" id="UP000824540">
    <property type="component" value="Unassembled WGS sequence"/>
</dbReference>
<dbReference type="EMBL" id="JAFBMS010002283">
    <property type="protein sequence ID" value="KAG9328404.1"/>
    <property type="molecule type" value="Genomic_DNA"/>
</dbReference>
<dbReference type="SMART" id="SM00705">
    <property type="entry name" value="THEG"/>
    <property type="match status" value="5"/>
</dbReference>
<dbReference type="InterPro" id="IPR006623">
    <property type="entry name" value="THEG"/>
</dbReference>
<keyword evidence="4" id="KW-1185">Reference proteome</keyword>
<keyword evidence="1" id="KW-0677">Repeat</keyword>
<reference evidence="3" key="1">
    <citation type="thesis" date="2021" institute="BYU ScholarsArchive" country="Provo, UT, USA">
        <title>Applications of and Algorithms for Genome Assembly and Genomic Analyses with an Emphasis on Marine Teleosts.</title>
        <authorList>
            <person name="Pickett B.D."/>
        </authorList>
    </citation>
    <scope>NUCLEOTIDE SEQUENCE</scope>
    <source>
        <strain evidence="3">HI-2016</strain>
    </source>
</reference>
<name>A0A8T2MJL2_9TELE</name>
<gene>
    <name evidence="3" type="ORF">JZ751_014049</name>
</gene>
<proteinExistence type="predicted"/>
<feature type="region of interest" description="Disordered" evidence="2">
    <location>
        <begin position="261"/>
        <end position="284"/>
    </location>
</feature>
<comment type="caution">
    <text evidence="3">The sequence shown here is derived from an EMBL/GenBank/DDBJ whole genome shotgun (WGS) entry which is preliminary data.</text>
</comment>
<dbReference type="AlphaFoldDB" id="A0A8T2MJL2"/>
<accession>A0A8T2MJL2</accession>
<evidence type="ECO:0000256" key="1">
    <source>
        <dbReference type="ARBA" id="ARBA00022737"/>
    </source>
</evidence>
<dbReference type="PANTHER" id="PTHR15901:SF16">
    <property type="entry name" value="TESTICULAR HAPLOID EXPRESSED GENE PROTEIN"/>
    <property type="match status" value="1"/>
</dbReference>
<sequence length="284" mass="31226">MAALRASATERVCALAKHRQPKPGWQPDRPLLSKPKAAVGTVVLSSRIGQLACPKKVVTPLRLQIETRPTLASLQPRTLSSRLRLLSTPKPSHPQYQLDRPVSWPVPVPAREAVASNRVQVLAQPKPRKGLFEGYNPFSVSPAARNAYVTPRILELSKPIPRKCILTNTHTVNLLLSIAYHYPLRCYATPINHPAQKLDLHDIRETPLSLRKNGMAEIVRCMRASEADAATVLNSVPAGSMGSGEGSVTLAGILGRSYGLQEEEEEEEDCRRQPETLQSLRPAL</sequence>
<evidence type="ECO:0000313" key="3">
    <source>
        <dbReference type="EMBL" id="KAG9328404.1"/>
    </source>
</evidence>